<sequence>MANMISSWLSSEEKILEHLRNSSACLLKCTMKFWAGVRHLLVKQHTRYREPLDPGLKLAATLCHLVSGVKCSVLLSF</sequence>
<accession>A0A9D4HL61</accession>
<comment type="caution">
    <text evidence="1">The sequence shown here is derived from an EMBL/GenBank/DDBJ whole genome shotgun (WGS) entry which is preliminary data.</text>
</comment>
<organism evidence="1 2">
    <name type="scientific">Dreissena polymorpha</name>
    <name type="common">Zebra mussel</name>
    <name type="synonym">Mytilus polymorpha</name>
    <dbReference type="NCBI Taxonomy" id="45954"/>
    <lineage>
        <taxon>Eukaryota</taxon>
        <taxon>Metazoa</taxon>
        <taxon>Spiralia</taxon>
        <taxon>Lophotrochozoa</taxon>
        <taxon>Mollusca</taxon>
        <taxon>Bivalvia</taxon>
        <taxon>Autobranchia</taxon>
        <taxon>Heteroconchia</taxon>
        <taxon>Euheterodonta</taxon>
        <taxon>Imparidentia</taxon>
        <taxon>Neoheterodontei</taxon>
        <taxon>Myida</taxon>
        <taxon>Dreissenoidea</taxon>
        <taxon>Dreissenidae</taxon>
        <taxon>Dreissena</taxon>
    </lineage>
</organism>
<keyword evidence="2" id="KW-1185">Reference proteome</keyword>
<name>A0A9D4HL61_DREPO</name>
<gene>
    <name evidence="1" type="ORF">DPMN_049292</name>
</gene>
<dbReference type="AlphaFoldDB" id="A0A9D4HL61"/>
<dbReference type="Proteomes" id="UP000828390">
    <property type="component" value="Unassembled WGS sequence"/>
</dbReference>
<proteinExistence type="predicted"/>
<evidence type="ECO:0000313" key="1">
    <source>
        <dbReference type="EMBL" id="KAH3723504.1"/>
    </source>
</evidence>
<protein>
    <submittedName>
        <fullName evidence="1">Uncharacterized protein</fullName>
    </submittedName>
</protein>
<evidence type="ECO:0000313" key="2">
    <source>
        <dbReference type="Proteomes" id="UP000828390"/>
    </source>
</evidence>
<reference evidence="1" key="1">
    <citation type="journal article" date="2019" name="bioRxiv">
        <title>The Genome of the Zebra Mussel, Dreissena polymorpha: A Resource for Invasive Species Research.</title>
        <authorList>
            <person name="McCartney M.A."/>
            <person name="Auch B."/>
            <person name="Kono T."/>
            <person name="Mallez S."/>
            <person name="Zhang Y."/>
            <person name="Obille A."/>
            <person name="Becker A."/>
            <person name="Abrahante J.E."/>
            <person name="Garbe J."/>
            <person name="Badalamenti J.P."/>
            <person name="Herman A."/>
            <person name="Mangelson H."/>
            <person name="Liachko I."/>
            <person name="Sullivan S."/>
            <person name="Sone E.D."/>
            <person name="Koren S."/>
            <person name="Silverstein K.A.T."/>
            <person name="Beckman K.B."/>
            <person name="Gohl D.M."/>
        </authorList>
    </citation>
    <scope>NUCLEOTIDE SEQUENCE</scope>
    <source>
        <strain evidence="1">Duluth1</strain>
        <tissue evidence="1">Whole animal</tissue>
    </source>
</reference>
<reference evidence="1" key="2">
    <citation type="submission" date="2020-11" db="EMBL/GenBank/DDBJ databases">
        <authorList>
            <person name="McCartney M.A."/>
            <person name="Auch B."/>
            <person name="Kono T."/>
            <person name="Mallez S."/>
            <person name="Becker A."/>
            <person name="Gohl D.M."/>
            <person name="Silverstein K.A.T."/>
            <person name="Koren S."/>
            <person name="Bechman K.B."/>
            <person name="Herman A."/>
            <person name="Abrahante J.E."/>
            <person name="Garbe J."/>
        </authorList>
    </citation>
    <scope>NUCLEOTIDE SEQUENCE</scope>
    <source>
        <strain evidence="1">Duluth1</strain>
        <tissue evidence="1">Whole animal</tissue>
    </source>
</reference>
<dbReference type="EMBL" id="JAIWYP010000012">
    <property type="protein sequence ID" value="KAH3723504.1"/>
    <property type="molecule type" value="Genomic_DNA"/>
</dbReference>